<organism evidence="5 6">
    <name type="scientific">Phascolarctos cinereus</name>
    <name type="common">Koala</name>
    <dbReference type="NCBI Taxonomy" id="38626"/>
    <lineage>
        <taxon>Eukaryota</taxon>
        <taxon>Metazoa</taxon>
        <taxon>Chordata</taxon>
        <taxon>Craniata</taxon>
        <taxon>Vertebrata</taxon>
        <taxon>Euteleostomi</taxon>
        <taxon>Mammalia</taxon>
        <taxon>Metatheria</taxon>
        <taxon>Diprotodontia</taxon>
        <taxon>Phascolarctidae</taxon>
        <taxon>Phascolarctos</taxon>
    </lineage>
</organism>
<dbReference type="GO" id="GO:0005634">
    <property type="term" value="C:nucleus"/>
    <property type="evidence" value="ECO:0007669"/>
    <property type="project" value="UniProtKB-SubCell"/>
</dbReference>
<accession>A0A6P5JEN4</accession>
<sequence length="679" mass="77571">MAPAPELPSEIQLAQRLAGNEKTTRDRAVRKLRRYIRAKTGAASGGFNHEELLKIWKGLFYCMWMQDKPLLQEELGNTISQLIHVFQNTETQHLFVQTFWQTMNREWIGIDRLRLDKFYTLMRLLLNQSFEALKRNGWEESQVELLLDILMKEILQPDSQSPCGVKSHFIDIYLEELTKVGAEELTADQNLKFIVPFCKIAAKTKDSTLLYNIVGGIFEAILEQAPFAIEDLIRELNANEEDSELFEAESDDMTSIRLPRKQKKGTKGKDSSLGEDKPKVKKRSGGKGHIGLFLQFNYEEIASRLFEMASRQSTPSLNRKRLYKLVRKFQSLAEGIFPQDGLPQRKKSNRNRLQQKKSCLPKSKLQKEKGKKDEKQNMEIPVTFEKDRSRAMKRKEMNKRKNMSTDSSFPSDTGMSDTVVPLNPQNNRSGRACKRTKGQGPKAVEVTDGFQEPNKNDETETQKNEKKLTDFEVMPAIGKSRKKDACKKIETKEQQTKNLCITLQKAYTETPSMKGLSAHPIISPKPESNDIGTPKLVTKQRKQVVNGSNHIIPQVVSKVSSETVDVKALPLSRTSDLETECQDIATTKMIKKKHKWVSRSSVVLPQKDKAKLSKRELAESTENPTDCDFRPPPKRSNRSVSRSTGSLKRKNKLIFWSLGPRMLFRSPGKRVKKNTKKNL</sequence>
<evidence type="ECO:0000256" key="4">
    <source>
        <dbReference type="SAM" id="MobiDB-lite"/>
    </source>
</evidence>
<feature type="region of interest" description="Disordered" evidence="4">
    <location>
        <begin position="338"/>
        <end position="377"/>
    </location>
</feature>
<dbReference type="Proteomes" id="UP000515140">
    <property type="component" value="Unplaced"/>
</dbReference>
<feature type="region of interest" description="Disordered" evidence="4">
    <location>
        <begin position="393"/>
        <end position="464"/>
    </location>
</feature>
<evidence type="ECO:0000313" key="6">
    <source>
        <dbReference type="RefSeq" id="XP_020829549.1"/>
    </source>
</evidence>
<feature type="compositionally biased region" description="Basic residues" evidence="4">
    <location>
        <begin position="344"/>
        <end position="355"/>
    </location>
</feature>
<name>A0A6P5JEN4_PHACI</name>
<dbReference type="RefSeq" id="XP_020829549.1">
    <property type="nucleotide sequence ID" value="XM_020973890.1"/>
</dbReference>
<dbReference type="GeneID" id="110199156"/>
<feature type="region of interest" description="Disordered" evidence="4">
    <location>
        <begin position="514"/>
        <end position="533"/>
    </location>
</feature>
<dbReference type="PANTHER" id="PTHR13026:SF1">
    <property type="entry name" value="RIBOSOMAL RNA PROCESSING PROTEIN 1 HOMOLOG A"/>
    <property type="match status" value="1"/>
</dbReference>
<evidence type="ECO:0000313" key="5">
    <source>
        <dbReference type="Proteomes" id="UP000515140"/>
    </source>
</evidence>
<evidence type="ECO:0000256" key="1">
    <source>
        <dbReference type="ARBA" id="ARBA00004123"/>
    </source>
</evidence>
<dbReference type="PANTHER" id="PTHR13026">
    <property type="entry name" value="NNP-1 PROTEIN NOVEL NUCLEAR PROTEIN 1 NOP52"/>
    <property type="match status" value="1"/>
</dbReference>
<dbReference type="AlphaFoldDB" id="A0A6P5JEN4"/>
<feature type="compositionally biased region" description="Polar residues" evidence="4">
    <location>
        <begin position="404"/>
        <end position="416"/>
    </location>
</feature>
<dbReference type="FunCoup" id="A0A6P5JEN4">
    <property type="interactions" value="2549"/>
</dbReference>
<gene>
    <name evidence="6" type="primary">RRP1</name>
</gene>
<feature type="compositionally biased region" description="Basic and acidic residues" evidence="4">
    <location>
        <begin position="365"/>
        <end position="377"/>
    </location>
</feature>
<evidence type="ECO:0000256" key="2">
    <source>
        <dbReference type="ARBA" id="ARBA00006374"/>
    </source>
</evidence>
<protein>
    <submittedName>
        <fullName evidence="6">Ribosomal RNA processing protein 1 homolog A</fullName>
    </submittedName>
</protein>
<keyword evidence="5" id="KW-1185">Reference proteome</keyword>
<dbReference type="InterPro" id="IPR010301">
    <property type="entry name" value="RRP1"/>
</dbReference>
<reference evidence="6" key="1">
    <citation type="submission" date="2025-08" db="UniProtKB">
        <authorList>
            <consortium name="RefSeq"/>
        </authorList>
    </citation>
    <scope>IDENTIFICATION</scope>
    <source>
        <tissue evidence="6">Spleen</tissue>
    </source>
</reference>
<dbReference type="InParanoid" id="A0A6P5JEN4"/>
<feature type="compositionally biased region" description="Basic and acidic residues" evidence="4">
    <location>
        <begin position="607"/>
        <end position="618"/>
    </location>
</feature>
<dbReference type="Pfam" id="PF05997">
    <property type="entry name" value="Nop52"/>
    <property type="match status" value="1"/>
</dbReference>
<comment type="similarity">
    <text evidence="2">Belongs to the RRP1 family.</text>
</comment>
<dbReference type="GO" id="GO:0030688">
    <property type="term" value="C:preribosome, small subunit precursor"/>
    <property type="evidence" value="ECO:0007669"/>
    <property type="project" value="InterPro"/>
</dbReference>
<dbReference type="GO" id="GO:0006364">
    <property type="term" value="P:rRNA processing"/>
    <property type="evidence" value="ECO:0007669"/>
    <property type="project" value="InterPro"/>
</dbReference>
<keyword evidence="3" id="KW-0539">Nucleus</keyword>
<feature type="region of interest" description="Disordered" evidence="4">
    <location>
        <begin position="607"/>
        <end position="646"/>
    </location>
</feature>
<dbReference type="CTD" id="8568"/>
<evidence type="ECO:0000256" key="3">
    <source>
        <dbReference type="ARBA" id="ARBA00023242"/>
    </source>
</evidence>
<feature type="compositionally biased region" description="Basic and acidic residues" evidence="4">
    <location>
        <begin position="454"/>
        <end position="464"/>
    </location>
</feature>
<dbReference type="KEGG" id="pcw:110199156"/>
<comment type="subcellular location">
    <subcellularLocation>
        <location evidence="1">Nucleus</location>
    </subcellularLocation>
</comment>
<proteinExistence type="inferred from homology"/>
<feature type="compositionally biased region" description="Basic and acidic residues" evidence="4">
    <location>
        <begin position="267"/>
        <end position="278"/>
    </location>
</feature>
<feature type="region of interest" description="Disordered" evidence="4">
    <location>
        <begin position="244"/>
        <end position="286"/>
    </location>
</feature>
<feature type="compositionally biased region" description="Basic residues" evidence="4">
    <location>
        <begin position="393"/>
        <end position="402"/>
    </location>
</feature>